<dbReference type="OrthoDB" id="4216327at2759"/>
<name>A0A6A6YR81_9PEZI</name>
<gene>
    <name evidence="2 4" type="ORF">BDZ99DRAFT_475883</name>
</gene>
<dbReference type="Proteomes" id="UP000504636">
    <property type="component" value="Unplaced"/>
</dbReference>
<dbReference type="EMBL" id="MU003699">
    <property type="protein sequence ID" value="KAF2811029.1"/>
    <property type="molecule type" value="Genomic_DNA"/>
</dbReference>
<dbReference type="AlphaFoldDB" id="A0A6A6YR81"/>
<sequence length="194" mass="21122">MLSTFSSAFTFLYFLSAVPQILAADCFGGEGVDPDVSNAWQLRQQICGNNACDNSDAARGDNHYCSLYTSFNGGRSQVQIQRNDPAGKYGNCWAATEDIIKQCLDNSSGSGITGDPNGSWRVGDEWYWVSIYHNDLNDPSGEVYDAEEQKLMFGPNQFCQGLSPGGGNSCINIPDNCYIEVPLSNSVPKVKCPM</sequence>
<evidence type="ECO:0000256" key="1">
    <source>
        <dbReference type="SAM" id="SignalP"/>
    </source>
</evidence>
<accession>A0A6A6YR81</accession>
<reference evidence="4" key="2">
    <citation type="submission" date="2020-04" db="EMBL/GenBank/DDBJ databases">
        <authorList>
            <consortium name="NCBI Genome Project"/>
        </authorList>
    </citation>
    <scope>NUCLEOTIDE SEQUENCE</scope>
    <source>
        <strain evidence="4">CBS 304.34</strain>
    </source>
</reference>
<evidence type="ECO:0000313" key="2">
    <source>
        <dbReference type="EMBL" id="KAF2811029.1"/>
    </source>
</evidence>
<organism evidence="2">
    <name type="scientific">Mytilinidion resinicola</name>
    <dbReference type="NCBI Taxonomy" id="574789"/>
    <lineage>
        <taxon>Eukaryota</taxon>
        <taxon>Fungi</taxon>
        <taxon>Dikarya</taxon>
        <taxon>Ascomycota</taxon>
        <taxon>Pezizomycotina</taxon>
        <taxon>Dothideomycetes</taxon>
        <taxon>Pleosporomycetidae</taxon>
        <taxon>Mytilinidiales</taxon>
        <taxon>Mytilinidiaceae</taxon>
        <taxon>Mytilinidion</taxon>
    </lineage>
</organism>
<dbReference type="RefSeq" id="XP_033577993.1">
    <property type="nucleotide sequence ID" value="XM_033722022.1"/>
</dbReference>
<evidence type="ECO:0008006" key="5">
    <source>
        <dbReference type="Google" id="ProtNLM"/>
    </source>
</evidence>
<feature type="signal peptide" evidence="1">
    <location>
        <begin position="1"/>
        <end position="23"/>
    </location>
</feature>
<evidence type="ECO:0000313" key="3">
    <source>
        <dbReference type="Proteomes" id="UP000504636"/>
    </source>
</evidence>
<reference evidence="4" key="3">
    <citation type="submission" date="2025-04" db="UniProtKB">
        <authorList>
            <consortium name="RefSeq"/>
        </authorList>
    </citation>
    <scope>IDENTIFICATION</scope>
    <source>
        <strain evidence="4">CBS 304.34</strain>
    </source>
</reference>
<dbReference type="GeneID" id="54462915"/>
<proteinExistence type="predicted"/>
<protein>
    <recommendedName>
        <fullName evidence="5">Secreted protein</fullName>
    </recommendedName>
</protein>
<keyword evidence="3" id="KW-1185">Reference proteome</keyword>
<reference evidence="2 4" key="1">
    <citation type="journal article" date="2020" name="Stud. Mycol.">
        <title>101 Dothideomycetes genomes: a test case for predicting lifestyles and emergence of pathogens.</title>
        <authorList>
            <person name="Haridas S."/>
            <person name="Albert R."/>
            <person name="Binder M."/>
            <person name="Bloem J."/>
            <person name="Labutti K."/>
            <person name="Salamov A."/>
            <person name="Andreopoulos B."/>
            <person name="Baker S."/>
            <person name="Barry K."/>
            <person name="Bills G."/>
            <person name="Bluhm B."/>
            <person name="Cannon C."/>
            <person name="Castanera R."/>
            <person name="Culley D."/>
            <person name="Daum C."/>
            <person name="Ezra D."/>
            <person name="Gonzalez J."/>
            <person name="Henrissat B."/>
            <person name="Kuo A."/>
            <person name="Liang C."/>
            <person name="Lipzen A."/>
            <person name="Lutzoni F."/>
            <person name="Magnuson J."/>
            <person name="Mondo S."/>
            <person name="Nolan M."/>
            <person name="Ohm R."/>
            <person name="Pangilinan J."/>
            <person name="Park H.-J."/>
            <person name="Ramirez L."/>
            <person name="Alfaro M."/>
            <person name="Sun H."/>
            <person name="Tritt A."/>
            <person name="Yoshinaga Y."/>
            <person name="Zwiers L.-H."/>
            <person name="Turgeon B."/>
            <person name="Goodwin S."/>
            <person name="Spatafora J."/>
            <person name="Crous P."/>
            <person name="Grigoriev I."/>
        </authorList>
    </citation>
    <scope>NUCLEOTIDE SEQUENCE</scope>
    <source>
        <strain evidence="2 4">CBS 304.34</strain>
    </source>
</reference>
<keyword evidence="1" id="KW-0732">Signal</keyword>
<feature type="chain" id="PRO_5044629333" description="Secreted protein" evidence="1">
    <location>
        <begin position="24"/>
        <end position="194"/>
    </location>
</feature>
<evidence type="ECO:0000313" key="4">
    <source>
        <dbReference type="RefSeq" id="XP_033577993.1"/>
    </source>
</evidence>